<comment type="caution">
    <text evidence="3">The sequence shown here is derived from an EMBL/GenBank/DDBJ whole genome shotgun (WGS) entry which is preliminary data.</text>
</comment>
<dbReference type="Pfam" id="PF01883">
    <property type="entry name" value="FeS_assembly_P"/>
    <property type="match status" value="1"/>
</dbReference>
<sequence length="129" mass="14424">MSKSSKTEIDEMGFGPFDIGPDGTESELEQAVWANLDEIPDPHIPLSLVEMAMIYDVDVDRDGVAQVDVSFPCMGCPAYEFIHDDIRGCLRTMDGITDVEIDVVWDPVWTKDMLDDEAREKLRESGIAL</sequence>
<dbReference type="InterPro" id="IPR002744">
    <property type="entry name" value="MIP18-like"/>
</dbReference>
<dbReference type="RefSeq" id="WP_220620182.1">
    <property type="nucleotide sequence ID" value="NZ_RKLR01000012.1"/>
</dbReference>
<protein>
    <submittedName>
        <fullName evidence="3">Metal-sulfur cluster assembly factor</fullName>
    </submittedName>
</protein>
<feature type="region of interest" description="Disordered" evidence="1">
    <location>
        <begin position="1"/>
        <end position="23"/>
    </location>
</feature>
<dbReference type="Gene3D" id="3.30.300.130">
    <property type="entry name" value="Fe-S cluster assembly (FSCA)"/>
    <property type="match status" value="1"/>
</dbReference>
<name>A0AAW4PWA4_9EURY</name>
<evidence type="ECO:0000259" key="2">
    <source>
        <dbReference type="Pfam" id="PF01883"/>
    </source>
</evidence>
<dbReference type="InterPro" id="IPR034904">
    <property type="entry name" value="FSCA_dom_sf"/>
</dbReference>
<gene>
    <name evidence="3" type="ORF">EGH21_20050</name>
</gene>
<evidence type="ECO:0000313" key="4">
    <source>
        <dbReference type="Proteomes" id="UP001430377"/>
    </source>
</evidence>
<dbReference type="AlphaFoldDB" id="A0AAW4PWA4"/>
<dbReference type="PANTHER" id="PTHR42831:SF1">
    <property type="entry name" value="FE-S PROTEIN MATURATION AUXILIARY FACTOR YITW"/>
    <property type="match status" value="1"/>
</dbReference>
<dbReference type="EMBL" id="RKLR01000012">
    <property type="protein sequence ID" value="MBX0325323.1"/>
    <property type="molecule type" value="Genomic_DNA"/>
</dbReference>
<dbReference type="PANTHER" id="PTHR42831">
    <property type="entry name" value="FE-S PROTEIN MATURATION AUXILIARY FACTOR YITW"/>
    <property type="match status" value="1"/>
</dbReference>
<feature type="domain" description="MIP18 family-like" evidence="2">
    <location>
        <begin position="29"/>
        <end position="103"/>
    </location>
</feature>
<accession>A0AAW4PWA4</accession>
<dbReference type="Proteomes" id="UP001430377">
    <property type="component" value="Unassembled WGS sequence"/>
</dbReference>
<keyword evidence="4" id="KW-1185">Reference proteome</keyword>
<reference evidence="3 4" key="1">
    <citation type="submission" date="2021-06" db="EMBL/GenBank/DDBJ databases">
        <title>Halomicroarcula sp. a new haloarchaeum isolated from saline soil.</title>
        <authorList>
            <person name="Duran-Viseras A."/>
            <person name="Sanchez-Porro C."/>
            <person name="Ventosa A."/>
        </authorList>
    </citation>
    <scope>NUCLEOTIDE SEQUENCE [LARGE SCALE GENOMIC DNA]</scope>
    <source>
        <strain evidence="3 4">F13</strain>
    </source>
</reference>
<organism evidence="3 4">
    <name type="scientific">Haloarcula rubra</name>
    <dbReference type="NCBI Taxonomy" id="2487747"/>
    <lineage>
        <taxon>Archaea</taxon>
        <taxon>Methanobacteriati</taxon>
        <taxon>Methanobacteriota</taxon>
        <taxon>Stenosarchaea group</taxon>
        <taxon>Halobacteria</taxon>
        <taxon>Halobacteriales</taxon>
        <taxon>Haloarculaceae</taxon>
        <taxon>Haloarcula</taxon>
    </lineage>
</organism>
<proteinExistence type="predicted"/>
<dbReference type="SUPFAM" id="SSF117916">
    <property type="entry name" value="Fe-S cluster assembly (FSCA) domain-like"/>
    <property type="match status" value="1"/>
</dbReference>
<dbReference type="InterPro" id="IPR052339">
    <property type="entry name" value="Fe-S_Maturation_MIP18"/>
</dbReference>
<evidence type="ECO:0000256" key="1">
    <source>
        <dbReference type="SAM" id="MobiDB-lite"/>
    </source>
</evidence>
<evidence type="ECO:0000313" key="3">
    <source>
        <dbReference type="EMBL" id="MBX0325323.1"/>
    </source>
</evidence>